<dbReference type="EMBL" id="RAWI01000469">
    <property type="protein sequence ID" value="RKH92538.1"/>
    <property type="molecule type" value="Genomic_DNA"/>
</dbReference>
<organism evidence="2 3">
    <name type="scientific">Corallococcus praedator</name>
    <dbReference type="NCBI Taxonomy" id="2316724"/>
    <lineage>
        <taxon>Bacteria</taxon>
        <taxon>Pseudomonadati</taxon>
        <taxon>Myxococcota</taxon>
        <taxon>Myxococcia</taxon>
        <taxon>Myxococcales</taxon>
        <taxon>Cystobacterineae</taxon>
        <taxon>Myxococcaceae</taxon>
        <taxon>Corallococcus</taxon>
    </lineage>
</organism>
<sequence length="672" mass="69857">MPHTEPGHGEGSSSTALPRVHDAPENAPPMRLFLMAAAVCGLWVTGCKKDELKAGALNVRVSHDTFQQGCIIVTVRDAADASRSASTPVALTPASPNPVQIAVFRQEGWGTQLNVQAEAREVSCSGAQLNTVATTSAQVPEKGSLDVPLAIDAVDEDGDGYVKTAQGGTDCDDRIGSATVNPAAPETCDGTDNNCADGESDATDKKTWYVDADSDSYGSTEVKSCNQPSGTVARGDDCNDAEGSIRPGQSELRCDGKDDNCNTLVDEEFGVGNDCPAELSCPGKLACGSGPNQTQCNRIQDPVSWFFDDDGDGFSGTDVGLGCVSPKPGGVASSQDCDESSTYVRSGLAESCDRMDNDCANGVDNGITCDTSPASWSTASGSGSTPDWDAVATYGENGTWLAGNNVLTRIEGSTVVAVTCAGDWKAAWSSKDGRVIVVGANGKLATASRVDTQCYVKSGPDTGGGDSLNGVTGLDTTGIDPTAYAVSSTGKIYRWSPPYDTSTVEVVATVAANLRAIHLATKLETMIAVGIVNSSTSGAFRFDPGTGGWISEAMPSNTTGDIRGVHVLSDRYAYAVGDNGQVFERAMGRWTQLPKLNQPNSSSSANVLDVVAYSHKAIYAVTNMGEVAFYDGTGWTNPFEGTKTLNSIDGVLPTRIVAAGQDGTLVNWPKVP</sequence>
<comment type="caution">
    <text evidence="2">The sequence shown here is derived from an EMBL/GenBank/DDBJ whole genome shotgun (WGS) entry which is preliminary data.</text>
</comment>
<dbReference type="InterPro" id="IPR021655">
    <property type="entry name" value="Put_metal-bd"/>
</dbReference>
<name>A0ABX9Q6A7_9BACT</name>
<evidence type="ECO:0008006" key="4">
    <source>
        <dbReference type="Google" id="ProtNLM"/>
    </source>
</evidence>
<dbReference type="Pfam" id="PF11617">
    <property type="entry name" value="Cu-binding_MopE"/>
    <property type="match status" value="3"/>
</dbReference>
<feature type="region of interest" description="Disordered" evidence="1">
    <location>
        <begin position="1"/>
        <end position="23"/>
    </location>
</feature>
<protein>
    <recommendedName>
        <fullName evidence="4">BNR repeat domain protein</fullName>
    </recommendedName>
</protein>
<evidence type="ECO:0000256" key="1">
    <source>
        <dbReference type="SAM" id="MobiDB-lite"/>
    </source>
</evidence>
<reference evidence="2 3" key="1">
    <citation type="submission" date="2018-09" db="EMBL/GenBank/DDBJ databases">
        <authorList>
            <person name="Livingstone P.G."/>
            <person name="Whitworth D.E."/>
        </authorList>
    </citation>
    <scope>NUCLEOTIDE SEQUENCE [LARGE SCALE GENOMIC DNA]</scope>
    <source>
        <strain evidence="2 3">CA031B</strain>
    </source>
</reference>
<proteinExistence type="predicted"/>
<evidence type="ECO:0000313" key="3">
    <source>
        <dbReference type="Proteomes" id="UP000278907"/>
    </source>
</evidence>
<dbReference type="SUPFAM" id="SSF101898">
    <property type="entry name" value="NHL repeat"/>
    <property type="match status" value="1"/>
</dbReference>
<keyword evidence="3" id="KW-1185">Reference proteome</keyword>
<accession>A0ABX9Q6A7</accession>
<evidence type="ECO:0000313" key="2">
    <source>
        <dbReference type="EMBL" id="RKH92538.1"/>
    </source>
</evidence>
<dbReference type="Proteomes" id="UP000278907">
    <property type="component" value="Unassembled WGS sequence"/>
</dbReference>
<gene>
    <name evidence="2" type="ORF">D7Y13_36340</name>
</gene>